<name>A0AAP0M424_9ROSI</name>
<comment type="caution">
    <text evidence="5">The sequence shown here is derived from an EMBL/GenBank/DDBJ whole genome shotgun (WGS) entry which is preliminary data.</text>
</comment>
<protein>
    <recommendedName>
        <fullName evidence="4">DUF7356 domain-containing protein</fullName>
    </recommendedName>
</protein>
<dbReference type="EMBL" id="JBCGBO010000005">
    <property type="protein sequence ID" value="KAK9197687.1"/>
    <property type="molecule type" value="Genomic_DNA"/>
</dbReference>
<gene>
    <name evidence="5" type="ORF">WN944_012870</name>
</gene>
<dbReference type="AlphaFoldDB" id="A0AAP0M424"/>
<feature type="chain" id="PRO_5042881122" description="DUF7356 domain-containing protein" evidence="3">
    <location>
        <begin position="23"/>
        <end position="400"/>
    </location>
</feature>
<organism evidence="5 6">
    <name type="scientific">Citrus x changshan-huyou</name>
    <dbReference type="NCBI Taxonomy" id="2935761"/>
    <lineage>
        <taxon>Eukaryota</taxon>
        <taxon>Viridiplantae</taxon>
        <taxon>Streptophyta</taxon>
        <taxon>Embryophyta</taxon>
        <taxon>Tracheophyta</taxon>
        <taxon>Spermatophyta</taxon>
        <taxon>Magnoliopsida</taxon>
        <taxon>eudicotyledons</taxon>
        <taxon>Gunneridae</taxon>
        <taxon>Pentapetalae</taxon>
        <taxon>rosids</taxon>
        <taxon>malvids</taxon>
        <taxon>Sapindales</taxon>
        <taxon>Rutaceae</taxon>
        <taxon>Aurantioideae</taxon>
        <taxon>Citrus</taxon>
    </lineage>
</organism>
<accession>A0AAP0M424</accession>
<feature type="signal peptide" evidence="3">
    <location>
        <begin position="1"/>
        <end position="22"/>
    </location>
</feature>
<feature type="compositionally biased region" description="Basic and acidic residues" evidence="1">
    <location>
        <begin position="110"/>
        <end position="153"/>
    </location>
</feature>
<proteinExistence type="predicted"/>
<dbReference type="Pfam" id="PF24053">
    <property type="entry name" value="DUF7356"/>
    <property type="match status" value="1"/>
</dbReference>
<feature type="compositionally biased region" description="Low complexity" evidence="1">
    <location>
        <begin position="373"/>
        <end position="386"/>
    </location>
</feature>
<keyword evidence="2" id="KW-1133">Transmembrane helix</keyword>
<evidence type="ECO:0000256" key="2">
    <source>
        <dbReference type="SAM" id="Phobius"/>
    </source>
</evidence>
<keyword evidence="2" id="KW-0472">Membrane</keyword>
<evidence type="ECO:0000259" key="4">
    <source>
        <dbReference type="Pfam" id="PF24053"/>
    </source>
</evidence>
<dbReference type="InterPro" id="IPR055780">
    <property type="entry name" value="DUF7356"/>
</dbReference>
<evidence type="ECO:0000256" key="3">
    <source>
        <dbReference type="SAM" id="SignalP"/>
    </source>
</evidence>
<feature type="region of interest" description="Disordered" evidence="1">
    <location>
        <begin position="31"/>
        <end position="153"/>
    </location>
</feature>
<dbReference type="Proteomes" id="UP001428341">
    <property type="component" value="Unassembled WGS sequence"/>
</dbReference>
<keyword evidence="3" id="KW-0732">Signal</keyword>
<sequence length="400" mass="44006">MKATSIFLLAFFLVLLVNGCSAADKTNFSASSGLDPNLIGSRSSNDTTGGSNLVTNSSQTKNVNGNRGDQVNKSVKGADDKNGINKNNTFHPLGSKNADNVQKGNVVPKGKKELSDRKDNLSDEVKSKDVSKEGGPDEDSGKSRKEGTRVEECHSSNKCMDEKMQFVACLRVPGNDSPDLSLLIQNKVKGPLTVRISAPDYVRLEKTKVQLRENEGNEVFVNKSSWKHVRYRDDQWTVILMFVIMQLRVSIRRKGTVNLITIKAGNGNCSLDFKDLMAHNSGEDFDNSLKSTYFKFLSKKPTVPFISFAALLILASGCLCVSLRCKQLSSGKSKYQRLDMEVPVASLGNSESDNNHGWDNSWDDNWDDEEAPKTPSLPVTPSLSSKGLASRRLSKEGWKD</sequence>
<feature type="compositionally biased region" description="Polar residues" evidence="1">
    <location>
        <begin position="31"/>
        <end position="73"/>
    </location>
</feature>
<dbReference type="PANTHER" id="PTHR34200">
    <property type="entry name" value="DENTIN SIALOPHOSPHOPROTEIN-LIKE ISOFORM X1"/>
    <property type="match status" value="1"/>
</dbReference>
<evidence type="ECO:0000313" key="5">
    <source>
        <dbReference type="EMBL" id="KAK9197687.1"/>
    </source>
</evidence>
<reference evidence="5 6" key="1">
    <citation type="submission" date="2024-05" db="EMBL/GenBank/DDBJ databases">
        <title>Haplotype-resolved chromosome-level genome assembly of Huyou (Citrus changshanensis).</title>
        <authorList>
            <person name="Miao C."/>
            <person name="Chen W."/>
            <person name="Wu Y."/>
            <person name="Wang L."/>
            <person name="Zhao S."/>
            <person name="Grierson D."/>
            <person name="Xu C."/>
            <person name="Chen K."/>
        </authorList>
    </citation>
    <scope>NUCLEOTIDE SEQUENCE [LARGE SCALE GENOMIC DNA]</scope>
    <source>
        <strain evidence="5">01-14</strain>
        <tissue evidence="5">Leaf</tissue>
    </source>
</reference>
<evidence type="ECO:0000313" key="6">
    <source>
        <dbReference type="Proteomes" id="UP001428341"/>
    </source>
</evidence>
<keyword evidence="2" id="KW-0812">Transmembrane</keyword>
<feature type="compositionally biased region" description="Acidic residues" evidence="1">
    <location>
        <begin position="361"/>
        <end position="370"/>
    </location>
</feature>
<feature type="region of interest" description="Disordered" evidence="1">
    <location>
        <begin position="346"/>
        <end position="400"/>
    </location>
</feature>
<feature type="domain" description="DUF7356" evidence="4">
    <location>
        <begin position="145"/>
        <end position="225"/>
    </location>
</feature>
<dbReference type="PANTHER" id="PTHR34200:SF8">
    <property type="entry name" value="TRANSMEMBRANE PROTEIN"/>
    <property type="match status" value="1"/>
</dbReference>
<evidence type="ECO:0000256" key="1">
    <source>
        <dbReference type="SAM" id="MobiDB-lite"/>
    </source>
</evidence>
<feature type="transmembrane region" description="Helical" evidence="2">
    <location>
        <begin position="305"/>
        <end position="325"/>
    </location>
</feature>
<keyword evidence="6" id="KW-1185">Reference proteome</keyword>